<dbReference type="EMBL" id="AMEM01000044">
    <property type="protein sequence ID" value="EKX87445.1"/>
    <property type="molecule type" value="Genomic_DNA"/>
</dbReference>
<comment type="caution">
    <text evidence="4">The sequence shown here is derived from an EMBL/GenBank/DDBJ whole genome shotgun (WGS) entry which is preliminary data.</text>
</comment>
<accession>L1M8S2</accession>
<feature type="region of interest" description="Disordered" evidence="1">
    <location>
        <begin position="36"/>
        <end position="55"/>
    </location>
</feature>
<keyword evidence="5" id="KW-1185">Reference proteome</keyword>
<dbReference type="Pfam" id="PF13785">
    <property type="entry name" value="DUF4178"/>
    <property type="match status" value="1"/>
</dbReference>
<keyword evidence="2" id="KW-1133">Transmembrane helix</keyword>
<evidence type="ECO:0000259" key="3">
    <source>
        <dbReference type="Pfam" id="PF13785"/>
    </source>
</evidence>
<dbReference type="PATRIC" id="fig|1035195.3.peg.2484"/>
<reference evidence="4 5" key="1">
    <citation type="submission" date="2012-05" db="EMBL/GenBank/DDBJ databases">
        <authorList>
            <person name="Weinstock G."/>
            <person name="Sodergren E."/>
            <person name="Lobos E.A."/>
            <person name="Fulton L."/>
            <person name="Fulton R."/>
            <person name="Courtney L."/>
            <person name="Fronick C."/>
            <person name="O'Laughlin M."/>
            <person name="Godfrey J."/>
            <person name="Wilson R.M."/>
            <person name="Miner T."/>
            <person name="Farmer C."/>
            <person name="Delehaunty K."/>
            <person name="Cordes M."/>
            <person name="Minx P."/>
            <person name="Tomlinson C."/>
            <person name="Chen J."/>
            <person name="Wollam A."/>
            <person name="Pepin K.H."/>
            <person name="Bhonagiri V."/>
            <person name="Zhang X."/>
            <person name="Suruliraj S."/>
            <person name="Warren W."/>
            <person name="Mitreva M."/>
            <person name="Mardis E.R."/>
            <person name="Wilson R.K."/>
        </authorList>
    </citation>
    <scope>NUCLEOTIDE SEQUENCE [LARGE SCALE GENOMIC DNA]</scope>
    <source>
        <strain evidence="4 5">F0235</strain>
    </source>
</reference>
<organism evidence="4 5">
    <name type="scientific">Corynebacterium durum F0235</name>
    <dbReference type="NCBI Taxonomy" id="1035195"/>
    <lineage>
        <taxon>Bacteria</taxon>
        <taxon>Bacillati</taxon>
        <taxon>Actinomycetota</taxon>
        <taxon>Actinomycetes</taxon>
        <taxon>Mycobacteriales</taxon>
        <taxon>Corynebacteriaceae</taxon>
        <taxon>Corynebacterium</taxon>
    </lineage>
</organism>
<evidence type="ECO:0000256" key="1">
    <source>
        <dbReference type="SAM" id="MobiDB-lite"/>
    </source>
</evidence>
<gene>
    <name evidence="4" type="ORF">HMPREF9997_02771</name>
</gene>
<dbReference type="STRING" id="1035195.HMPREF9997_02771"/>
<dbReference type="HOGENOM" id="CLU_096023_0_0_11"/>
<protein>
    <recommendedName>
        <fullName evidence="3">DUF4178 domain-containing protein</fullName>
    </recommendedName>
</protein>
<dbReference type="Proteomes" id="UP000010445">
    <property type="component" value="Unassembled WGS sequence"/>
</dbReference>
<evidence type="ECO:0000313" key="5">
    <source>
        <dbReference type="Proteomes" id="UP000010445"/>
    </source>
</evidence>
<keyword evidence="2" id="KW-0812">Transmembrane</keyword>
<evidence type="ECO:0000256" key="2">
    <source>
        <dbReference type="SAM" id="Phobius"/>
    </source>
</evidence>
<keyword evidence="2" id="KW-0472">Membrane</keyword>
<sequence>MIMTLLIALVVIIGAILLVVAVLAMRNRDPLAEMRNNAASAPQRDPFDEVTGATEFGPDRLAPGAIIVYGATDYVVRGTLVVQQGPFTWYEHLLDGGDGASWLGVEVDEGQLELVWWTTRKQALHPQSPLDFEGVTYHEGERGHAQYRSIGTTGLPQSGEMRYIDMADSTGELRLGFEGWANDDSWEMSTGRVVLPGEFTVYPAPK</sequence>
<dbReference type="InterPro" id="IPR025235">
    <property type="entry name" value="DUF4178"/>
</dbReference>
<feature type="domain" description="DUF4178" evidence="3">
    <location>
        <begin position="63"/>
        <end position="196"/>
    </location>
</feature>
<name>L1M8S2_9CORY</name>
<dbReference type="AlphaFoldDB" id="L1M8S2"/>
<proteinExistence type="predicted"/>
<dbReference type="eggNOG" id="ENOG5030NRI">
    <property type="taxonomic scope" value="Bacteria"/>
</dbReference>
<evidence type="ECO:0000313" key="4">
    <source>
        <dbReference type="EMBL" id="EKX87445.1"/>
    </source>
</evidence>
<feature type="transmembrane region" description="Helical" evidence="2">
    <location>
        <begin position="6"/>
        <end position="25"/>
    </location>
</feature>